<proteinExistence type="inferred from homology"/>
<dbReference type="RefSeq" id="WP_164627261.1">
    <property type="nucleotide sequence ID" value="NZ_JAAIVJ010000011.1"/>
</dbReference>
<evidence type="ECO:0000256" key="3">
    <source>
        <dbReference type="ARBA" id="ARBA00022643"/>
    </source>
</evidence>
<dbReference type="AlphaFoldDB" id="A0A6M0QW25"/>
<accession>A0A6M0QW25</accession>
<evidence type="ECO:0000256" key="1">
    <source>
        <dbReference type="ARBA" id="ARBA00001917"/>
    </source>
</evidence>
<keyword evidence="3" id="KW-0288">FMN</keyword>
<dbReference type="PANTHER" id="PTHR33798">
    <property type="entry name" value="FLAVOPROTEIN OXYGENASE"/>
    <property type="match status" value="1"/>
</dbReference>
<dbReference type="InterPro" id="IPR002563">
    <property type="entry name" value="Flavin_Rdtase-like_dom"/>
</dbReference>
<keyword evidence="7" id="KW-1185">Reference proteome</keyword>
<dbReference type="GO" id="GO:0016646">
    <property type="term" value="F:oxidoreductase activity, acting on the CH-NH group of donors, NAD or NADP as acceptor"/>
    <property type="evidence" value="ECO:0007669"/>
    <property type="project" value="UniProtKB-ARBA"/>
</dbReference>
<comment type="caution">
    <text evidence="6">The sequence shown here is derived from an EMBL/GenBank/DDBJ whole genome shotgun (WGS) entry which is preliminary data.</text>
</comment>
<dbReference type="Gene3D" id="2.30.110.10">
    <property type="entry name" value="Electron Transport, Fmn-binding Protein, Chain A"/>
    <property type="match status" value="1"/>
</dbReference>
<comment type="cofactor">
    <cofactor evidence="1">
        <name>FMN</name>
        <dbReference type="ChEBI" id="CHEBI:58210"/>
    </cofactor>
</comment>
<dbReference type="SMART" id="SM00903">
    <property type="entry name" value="Flavin_Reduct"/>
    <property type="match status" value="1"/>
</dbReference>
<keyword evidence="2" id="KW-0285">Flavoprotein</keyword>
<sequence>MYWDMDAVAEPIAYKLLAATIMPRPIAWVVTADREGRLNAAPYSFFNAMGSDPPTIVLGIQSDTGSTFKDTAANIHATGEFVINLVPEALAEAMNVTALDAPSGMNELDIAGLETLPSTHVRPPRIKGSPVAFECRLLSSVITGPCQTVVIGRVKAVHIEDRFVKNPERAHIDTPALHLIGRSYGSTYVRTGDTFEMARPNWASWTGMGKT</sequence>
<evidence type="ECO:0000259" key="5">
    <source>
        <dbReference type="SMART" id="SM00903"/>
    </source>
</evidence>
<organism evidence="6 7">
    <name type="scientific">Tabrizicola oligotrophica</name>
    <dbReference type="NCBI Taxonomy" id="2710650"/>
    <lineage>
        <taxon>Bacteria</taxon>
        <taxon>Pseudomonadati</taxon>
        <taxon>Pseudomonadota</taxon>
        <taxon>Alphaproteobacteria</taxon>
        <taxon>Rhodobacterales</taxon>
        <taxon>Paracoccaceae</taxon>
        <taxon>Tabrizicola</taxon>
    </lineage>
</organism>
<name>A0A6M0QW25_9RHOB</name>
<gene>
    <name evidence="6" type="ORF">G4Z14_15170</name>
</gene>
<evidence type="ECO:0000256" key="4">
    <source>
        <dbReference type="ARBA" id="ARBA00038054"/>
    </source>
</evidence>
<dbReference type="SUPFAM" id="SSF50475">
    <property type="entry name" value="FMN-binding split barrel"/>
    <property type="match status" value="1"/>
</dbReference>
<evidence type="ECO:0000313" key="6">
    <source>
        <dbReference type="EMBL" id="NEY91639.1"/>
    </source>
</evidence>
<reference evidence="6 7" key="1">
    <citation type="submission" date="2020-02" db="EMBL/GenBank/DDBJ databases">
        <authorList>
            <person name="Chen W.-M."/>
        </authorList>
    </citation>
    <scope>NUCLEOTIDE SEQUENCE [LARGE SCALE GENOMIC DNA]</scope>
    <source>
        <strain evidence="6 7">KMS-5</strain>
    </source>
</reference>
<feature type="domain" description="Flavin reductase like" evidence="5">
    <location>
        <begin position="22"/>
        <end position="165"/>
    </location>
</feature>
<dbReference type="InterPro" id="IPR012349">
    <property type="entry name" value="Split_barrel_FMN-bd"/>
</dbReference>
<dbReference type="Proteomes" id="UP000477782">
    <property type="component" value="Unassembled WGS sequence"/>
</dbReference>
<evidence type="ECO:0000313" key="7">
    <source>
        <dbReference type="Proteomes" id="UP000477782"/>
    </source>
</evidence>
<dbReference type="Pfam" id="PF01613">
    <property type="entry name" value="Flavin_Reduct"/>
    <property type="match status" value="1"/>
</dbReference>
<protein>
    <submittedName>
        <fullName evidence="6">Flavin reductase family protein</fullName>
    </submittedName>
</protein>
<dbReference type="GO" id="GO:0010181">
    <property type="term" value="F:FMN binding"/>
    <property type="evidence" value="ECO:0007669"/>
    <property type="project" value="InterPro"/>
</dbReference>
<evidence type="ECO:0000256" key="2">
    <source>
        <dbReference type="ARBA" id="ARBA00022630"/>
    </source>
</evidence>
<dbReference type="EMBL" id="JAAIVJ010000011">
    <property type="protein sequence ID" value="NEY91639.1"/>
    <property type="molecule type" value="Genomic_DNA"/>
</dbReference>
<comment type="similarity">
    <text evidence="4">Belongs to the flavoredoxin family.</text>
</comment>
<dbReference type="PANTHER" id="PTHR33798:SF5">
    <property type="entry name" value="FLAVIN REDUCTASE LIKE DOMAIN-CONTAINING PROTEIN"/>
    <property type="match status" value="1"/>
</dbReference>